<dbReference type="InterPro" id="IPR044867">
    <property type="entry name" value="DEUBAD_dom"/>
</dbReference>
<dbReference type="PROSITE" id="PS51916">
    <property type="entry name" value="DEUBAD"/>
    <property type="match status" value="1"/>
</dbReference>
<dbReference type="Proteomes" id="UP000033140">
    <property type="component" value="Unassembled WGS sequence"/>
</dbReference>
<feature type="compositionally biased region" description="Basic and acidic residues" evidence="8">
    <location>
        <begin position="7"/>
        <end position="16"/>
    </location>
</feature>
<evidence type="ECO:0000313" key="10">
    <source>
        <dbReference type="EMBL" id="GAO49967.1"/>
    </source>
</evidence>
<evidence type="ECO:0000256" key="2">
    <source>
        <dbReference type="ARBA" id="ARBA00022723"/>
    </source>
</evidence>
<dbReference type="EMBL" id="BACD03000027">
    <property type="protein sequence ID" value="GAO49967.1"/>
    <property type="molecule type" value="Genomic_DNA"/>
</dbReference>
<reference evidence="10 11" key="1">
    <citation type="journal article" date="2011" name="J. Gen. Appl. Microbiol.">
        <title>Draft genome sequencing of the enigmatic yeast Saitoella complicata.</title>
        <authorList>
            <person name="Nishida H."/>
            <person name="Hamamoto M."/>
            <person name="Sugiyama J."/>
        </authorList>
    </citation>
    <scope>NUCLEOTIDE SEQUENCE [LARGE SCALE GENOMIC DNA]</scope>
    <source>
        <strain evidence="10 11">NRRL Y-17804</strain>
    </source>
</reference>
<name>A0A0E9NJC2_SAICN</name>
<evidence type="ECO:0000256" key="5">
    <source>
        <dbReference type="ARBA" id="ARBA00023015"/>
    </source>
</evidence>
<feature type="compositionally biased region" description="Basic and acidic residues" evidence="8">
    <location>
        <begin position="207"/>
        <end position="218"/>
    </location>
</feature>
<feature type="compositionally biased region" description="Basic residues" evidence="8">
    <location>
        <begin position="264"/>
        <end position="273"/>
    </location>
</feature>
<reference evidence="10 11" key="3">
    <citation type="journal article" date="2015" name="Genome Announc.">
        <title>Draft Genome Sequence of the Archiascomycetous Yeast Saitoella complicata.</title>
        <authorList>
            <person name="Yamauchi K."/>
            <person name="Kondo S."/>
            <person name="Hamamoto M."/>
            <person name="Takahashi Y."/>
            <person name="Ogura Y."/>
            <person name="Hayashi T."/>
            <person name="Nishida H."/>
        </authorList>
    </citation>
    <scope>NUCLEOTIDE SEQUENCE [LARGE SCALE GENOMIC DNA]</scope>
    <source>
        <strain evidence="10 11">NRRL Y-17804</strain>
    </source>
</reference>
<comment type="subcellular location">
    <subcellularLocation>
        <location evidence="1">Nucleus</location>
    </subcellularLocation>
</comment>
<keyword evidence="11" id="KW-1185">Reference proteome</keyword>
<protein>
    <recommendedName>
        <fullName evidence="9">DEUBAD domain-containing protein</fullName>
    </recommendedName>
</protein>
<feature type="compositionally biased region" description="Polar residues" evidence="8">
    <location>
        <begin position="432"/>
        <end position="442"/>
    </location>
</feature>
<feature type="domain" description="DEUBAD" evidence="9">
    <location>
        <begin position="508"/>
        <end position="627"/>
    </location>
</feature>
<evidence type="ECO:0000313" key="11">
    <source>
        <dbReference type="Proteomes" id="UP000033140"/>
    </source>
</evidence>
<dbReference type="STRING" id="698492.A0A0E9NJC2"/>
<evidence type="ECO:0000256" key="7">
    <source>
        <dbReference type="ARBA" id="ARBA00023242"/>
    </source>
</evidence>
<keyword evidence="3" id="KW-0863">Zinc-finger</keyword>
<dbReference type="GO" id="GO:0005634">
    <property type="term" value="C:nucleus"/>
    <property type="evidence" value="ECO:0007669"/>
    <property type="project" value="UniProtKB-SubCell"/>
</dbReference>
<dbReference type="GO" id="GO:0008270">
    <property type="term" value="F:zinc ion binding"/>
    <property type="evidence" value="ECO:0007669"/>
    <property type="project" value="UniProtKB-KW"/>
</dbReference>
<sequence length="782" mass="87032">MLRTRKQAADHVDTRSPHPSKRRRVEGGVSRVGTQLKDAKQPFATSARKSDLVVEQTRKNHQEEARIGKDASGRARGRAGKRTVPVTRTVKHTPQLEENPRRSSSKEREPSASKHDDTTVSTIPRRGRSRHTNPDVVDIGTSRPKAEVIIKPLTAKMKAKYAKVELQPSTEPGGEEGVVKRKRGRPANVKVGEDDAGTRKVGRLPKKRDVVDSKDAPRRRGRPSRTLRTSSSRHVDEDVEDELVAGNNDAEDDIAVVTPIMPRRCGRPPKKRVTGSEGTSAPEVGPRKSRRQKVTGDQEDEVFSPNPPRRRGHPLEQRTTESEETSAPEVGPHKSRRRKFGGGEEDEVVAGEVKRKTPRRRNKGIGEDELAADVEYNIETIPTPRRGSTSTLQPDAEAASDEDAQRSKHPRRTVVRTRTMESMPNDLVSLSPPAQSGFSSSIDVEIRGNEGDSDGTSRGSSPNDDEHQNTNKLTSARILVTKPILSPPSAAKTNNPDSWDTTRLLTDRRSLLLDMNIHSLFTQEVWNQLPASARQECLELLPDIDKVYPEDAEEQTESSGAELRSDFLQYNSFLTEAIDDFTACLSSGAYAPSFLRSALVTNAACADGLYDSWKDSQSESYWGQKQRLDNPALAGDAKGVKLGDVVRGSNGVVGDVWVYDRIFTSKKGEMRIGGKRKTMDTMRVRKEVTLTAIDPLTYALTFSAPEGQEVYPSADTTMVMIPDVLTPNMLEHRVLDIHGKLERKERPNGNAWKCFRVRRNEHDLGTLFEIRQRWYGSTLVDR</sequence>
<proteinExistence type="predicted"/>
<dbReference type="InterPro" id="IPR028020">
    <property type="entry name" value="ASX_DEUBAD_dom"/>
</dbReference>
<feature type="compositionally biased region" description="Acidic residues" evidence="8">
    <location>
        <begin position="237"/>
        <end position="254"/>
    </location>
</feature>
<evidence type="ECO:0000256" key="8">
    <source>
        <dbReference type="SAM" id="MobiDB-lite"/>
    </source>
</evidence>
<reference evidence="10 11" key="2">
    <citation type="journal article" date="2014" name="J. Gen. Appl. Microbiol.">
        <title>The early diverging ascomycetous budding yeast Saitoella complicata has three histone deacetylases belonging to the Clr6, Hos2, and Rpd3 lineages.</title>
        <authorList>
            <person name="Nishida H."/>
            <person name="Matsumoto T."/>
            <person name="Kondo S."/>
            <person name="Hamamoto M."/>
            <person name="Yoshikawa H."/>
        </authorList>
    </citation>
    <scope>NUCLEOTIDE SEQUENCE [LARGE SCALE GENOMIC DNA]</scope>
    <source>
        <strain evidence="10 11">NRRL Y-17804</strain>
    </source>
</reference>
<organism evidence="10 11">
    <name type="scientific">Saitoella complicata (strain BCRC 22490 / CBS 7301 / JCM 7358 / NBRC 10748 / NRRL Y-17804)</name>
    <dbReference type="NCBI Taxonomy" id="698492"/>
    <lineage>
        <taxon>Eukaryota</taxon>
        <taxon>Fungi</taxon>
        <taxon>Dikarya</taxon>
        <taxon>Ascomycota</taxon>
        <taxon>Taphrinomycotina</taxon>
        <taxon>Taphrinomycotina incertae sedis</taxon>
        <taxon>Saitoella</taxon>
    </lineage>
</organism>
<comment type="caution">
    <text evidence="10">The sequence shown here is derived from an EMBL/GenBank/DDBJ whole genome shotgun (WGS) entry which is preliminary data.</text>
</comment>
<keyword evidence="2" id="KW-0479">Metal-binding</keyword>
<feature type="compositionally biased region" description="Basic and acidic residues" evidence="8">
    <location>
        <begin position="94"/>
        <end position="118"/>
    </location>
</feature>
<feature type="region of interest" description="Disordered" evidence="8">
    <location>
        <begin position="1"/>
        <end position="500"/>
    </location>
</feature>
<keyword evidence="7" id="KW-0539">Nucleus</keyword>
<feature type="compositionally biased region" description="Basic and acidic residues" evidence="8">
    <location>
        <begin position="48"/>
        <end position="73"/>
    </location>
</feature>
<keyword evidence="6" id="KW-0804">Transcription</keyword>
<dbReference type="AlphaFoldDB" id="A0A0E9NJC2"/>
<gene>
    <name evidence="10" type="ORF">G7K_4102-t1</name>
</gene>
<evidence type="ECO:0000256" key="6">
    <source>
        <dbReference type="ARBA" id="ARBA00023163"/>
    </source>
</evidence>
<evidence type="ECO:0000256" key="4">
    <source>
        <dbReference type="ARBA" id="ARBA00022833"/>
    </source>
</evidence>
<evidence type="ECO:0000256" key="3">
    <source>
        <dbReference type="ARBA" id="ARBA00022771"/>
    </source>
</evidence>
<evidence type="ECO:0000256" key="1">
    <source>
        <dbReference type="ARBA" id="ARBA00004123"/>
    </source>
</evidence>
<keyword evidence="5" id="KW-0805">Transcription regulation</keyword>
<accession>A0A0E9NJC2</accession>
<dbReference type="Pfam" id="PF13919">
    <property type="entry name" value="ASXH"/>
    <property type="match status" value="1"/>
</dbReference>
<evidence type="ECO:0000259" key="9">
    <source>
        <dbReference type="PROSITE" id="PS51916"/>
    </source>
</evidence>
<keyword evidence="4" id="KW-0862">Zinc</keyword>